<dbReference type="InterPro" id="IPR016177">
    <property type="entry name" value="DNA-bd_dom_sf"/>
</dbReference>
<sequence length="243" mass="27706">MGRRRSHERRDLPPNLYIRNNGYYCYRDPRTGKEFGLGRDRRIAITEAIQANIELLSDSGRKSLIDRIKGGDAITLHVWLDRYERILTERGIRPKTLLDYASKIRAIRRKLPDKPLTDISTKEVAAMLNTYVAEGKAASAKLIRSTLVDVFREAIAEGHVATNPVTATRTAKSEVRRSRLTANEYVEIYHAAEPLPIWLRLAMDLAVVTGQRVGDLCRMKWSDITTTIFTLNRVKQGLNSPFR</sequence>
<dbReference type="InterPro" id="IPR015094">
    <property type="entry name" value="Integrase_lambda-typ_DNA-bd_N"/>
</dbReference>
<name>A0A376UCF6_ECOLX</name>
<dbReference type="PANTHER" id="PTHR30629">
    <property type="entry name" value="PROPHAGE INTEGRASE"/>
    <property type="match status" value="1"/>
</dbReference>
<dbReference type="Gene3D" id="1.10.150.130">
    <property type="match status" value="1"/>
</dbReference>
<feature type="domain" description="Core-binding (CB)" evidence="6">
    <location>
        <begin position="74"/>
        <end position="155"/>
    </location>
</feature>
<dbReference type="InterPro" id="IPR013762">
    <property type="entry name" value="Integrase-like_cat_sf"/>
</dbReference>
<evidence type="ECO:0000259" key="6">
    <source>
        <dbReference type="PROSITE" id="PS51900"/>
    </source>
</evidence>
<dbReference type="Pfam" id="PF00589">
    <property type="entry name" value="Phage_integrase"/>
    <property type="match status" value="1"/>
</dbReference>
<evidence type="ECO:0000313" key="8">
    <source>
        <dbReference type="Proteomes" id="UP000254079"/>
    </source>
</evidence>
<dbReference type="SUPFAM" id="SSF54171">
    <property type="entry name" value="DNA-binding domain"/>
    <property type="match status" value="1"/>
</dbReference>
<protein>
    <submittedName>
        <fullName evidence="7">Integrase</fullName>
    </submittedName>
</protein>
<evidence type="ECO:0000256" key="5">
    <source>
        <dbReference type="PROSITE-ProRule" id="PRU01248"/>
    </source>
</evidence>
<dbReference type="InterPro" id="IPR010998">
    <property type="entry name" value="Integrase_recombinase_N"/>
</dbReference>
<accession>A0A376UCF6</accession>
<reference evidence="7 8" key="1">
    <citation type="submission" date="2018-06" db="EMBL/GenBank/DDBJ databases">
        <authorList>
            <consortium name="Pathogen Informatics"/>
            <person name="Doyle S."/>
        </authorList>
    </citation>
    <scope>NUCLEOTIDE SEQUENCE [LARGE SCALE GENOMIC DNA]</scope>
    <source>
        <strain evidence="7 8">NCTC8622</strain>
    </source>
</reference>
<evidence type="ECO:0000256" key="1">
    <source>
        <dbReference type="ARBA" id="ARBA00008857"/>
    </source>
</evidence>
<keyword evidence="3 5" id="KW-0238">DNA-binding</keyword>
<dbReference type="Gene3D" id="1.10.443.10">
    <property type="entry name" value="Intergrase catalytic core"/>
    <property type="match status" value="1"/>
</dbReference>
<dbReference type="InterPro" id="IPR044068">
    <property type="entry name" value="CB"/>
</dbReference>
<dbReference type="AlphaFoldDB" id="A0A376UCF6"/>
<organism evidence="7 8">
    <name type="scientific">Escherichia coli</name>
    <dbReference type="NCBI Taxonomy" id="562"/>
    <lineage>
        <taxon>Bacteria</taxon>
        <taxon>Pseudomonadati</taxon>
        <taxon>Pseudomonadota</taxon>
        <taxon>Gammaproteobacteria</taxon>
        <taxon>Enterobacterales</taxon>
        <taxon>Enterobacteriaceae</taxon>
        <taxon>Escherichia</taxon>
    </lineage>
</organism>
<dbReference type="InterPro" id="IPR011010">
    <property type="entry name" value="DNA_brk_join_enz"/>
</dbReference>
<dbReference type="InterPro" id="IPR004107">
    <property type="entry name" value="Integrase_SAM-like_N"/>
</dbReference>
<dbReference type="PROSITE" id="PS51900">
    <property type="entry name" value="CB"/>
    <property type="match status" value="1"/>
</dbReference>
<dbReference type="EMBL" id="UGCP01000002">
    <property type="protein sequence ID" value="STI86890.1"/>
    <property type="molecule type" value="Genomic_DNA"/>
</dbReference>
<dbReference type="PANTHER" id="PTHR30629:SF2">
    <property type="entry name" value="PROPHAGE INTEGRASE INTS-RELATED"/>
    <property type="match status" value="1"/>
</dbReference>
<dbReference type="Pfam" id="PF09003">
    <property type="entry name" value="Arm-DNA-bind_1"/>
    <property type="match status" value="1"/>
</dbReference>
<evidence type="ECO:0000313" key="7">
    <source>
        <dbReference type="EMBL" id="STI86890.1"/>
    </source>
</evidence>
<keyword evidence="2" id="KW-0229">DNA integration</keyword>
<proteinExistence type="inferred from homology"/>
<dbReference type="Proteomes" id="UP000254079">
    <property type="component" value="Unassembled WGS sequence"/>
</dbReference>
<dbReference type="GO" id="GO:0008907">
    <property type="term" value="F:integrase activity"/>
    <property type="evidence" value="ECO:0007669"/>
    <property type="project" value="InterPro"/>
</dbReference>
<dbReference type="Gene3D" id="3.30.160.60">
    <property type="entry name" value="Classic Zinc Finger"/>
    <property type="match status" value="1"/>
</dbReference>
<evidence type="ECO:0000256" key="2">
    <source>
        <dbReference type="ARBA" id="ARBA00022908"/>
    </source>
</evidence>
<keyword evidence="4" id="KW-0233">DNA recombination</keyword>
<dbReference type="GO" id="GO:0003677">
    <property type="term" value="F:DNA binding"/>
    <property type="evidence" value="ECO:0007669"/>
    <property type="project" value="UniProtKB-UniRule"/>
</dbReference>
<dbReference type="InterPro" id="IPR002104">
    <property type="entry name" value="Integrase_catalytic"/>
</dbReference>
<comment type="similarity">
    <text evidence="1">Belongs to the 'phage' integrase family.</text>
</comment>
<evidence type="ECO:0000256" key="3">
    <source>
        <dbReference type="ARBA" id="ARBA00023125"/>
    </source>
</evidence>
<dbReference type="InterPro" id="IPR050808">
    <property type="entry name" value="Phage_Integrase"/>
</dbReference>
<dbReference type="SUPFAM" id="SSF56349">
    <property type="entry name" value="DNA breaking-rejoining enzymes"/>
    <property type="match status" value="1"/>
</dbReference>
<evidence type="ECO:0000256" key="4">
    <source>
        <dbReference type="ARBA" id="ARBA00023172"/>
    </source>
</evidence>
<gene>
    <name evidence="7" type="ORF">NCTC8622_06032</name>
</gene>
<dbReference type="Pfam" id="PF02899">
    <property type="entry name" value="Phage_int_SAM_1"/>
    <property type="match status" value="1"/>
</dbReference>
<dbReference type="GO" id="GO:0006310">
    <property type="term" value="P:DNA recombination"/>
    <property type="evidence" value="ECO:0007669"/>
    <property type="project" value="UniProtKB-KW"/>
</dbReference>